<comment type="caution">
    <text evidence="1">The sequence shown here is derived from an EMBL/GenBank/DDBJ whole genome shotgun (WGS) entry which is preliminary data.</text>
</comment>
<organism evidence="1 2">
    <name type="scientific">Funneliformis geosporum</name>
    <dbReference type="NCBI Taxonomy" id="1117311"/>
    <lineage>
        <taxon>Eukaryota</taxon>
        <taxon>Fungi</taxon>
        <taxon>Fungi incertae sedis</taxon>
        <taxon>Mucoromycota</taxon>
        <taxon>Glomeromycotina</taxon>
        <taxon>Glomeromycetes</taxon>
        <taxon>Glomerales</taxon>
        <taxon>Glomeraceae</taxon>
        <taxon>Funneliformis</taxon>
    </lineage>
</organism>
<name>A0A9W4X554_9GLOM</name>
<feature type="non-terminal residue" evidence="1">
    <location>
        <position position="266"/>
    </location>
</feature>
<gene>
    <name evidence="1" type="ORF">FWILDA_LOCUS17241</name>
</gene>
<feature type="non-terminal residue" evidence="1">
    <location>
        <position position="1"/>
    </location>
</feature>
<dbReference type="OrthoDB" id="2397966at2759"/>
<dbReference type="AlphaFoldDB" id="A0A9W4X554"/>
<keyword evidence="2" id="KW-1185">Reference proteome</keyword>
<proteinExistence type="predicted"/>
<protein>
    <submittedName>
        <fullName evidence="1">15003_t:CDS:1</fullName>
    </submittedName>
</protein>
<reference evidence="1" key="1">
    <citation type="submission" date="2022-08" db="EMBL/GenBank/DDBJ databases">
        <authorList>
            <person name="Kallberg Y."/>
            <person name="Tangrot J."/>
            <person name="Rosling A."/>
        </authorList>
    </citation>
    <scope>NUCLEOTIDE SEQUENCE</scope>
    <source>
        <strain evidence="1">Wild A</strain>
    </source>
</reference>
<dbReference type="Gene3D" id="1.10.150.320">
    <property type="entry name" value="Photosystem II 12 kDa extrinsic protein"/>
    <property type="match status" value="1"/>
</dbReference>
<dbReference type="EMBL" id="CAMKVN010013010">
    <property type="protein sequence ID" value="CAI2195768.1"/>
    <property type="molecule type" value="Genomic_DNA"/>
</dbReference>
<sequence length="266" mass="31388">LVNHRLKKKYPFKDFATIMKSMVAYAILNIPVDENDEFEIGNNKISYIVLVSKGIINFENTCDDPNESYIHMPYIWSFEEFNMQFWVLRLQLFKELNVSVTLRDLFRDAYHSDQEISLLDLEFQLPTVKSLNITAGQPQTLSKRIVECEYKKVKDAFEVMEKSFENRSPIKHWVLFICTNGSKTRNCLKSLERNCFIIDCENYKHFYRYTFSTRAEFSAEEYELRTISGIGNAIASAIKDKRPFEDENDLYDKVKNIPMEARKKIK</sequence>
<dbReference type="Proteomes" id="UP001153678">
    <property type="component" value="Unassembled WGS sequence"/>
</dbReference>
<evidence type="ECO:0000313" key="2">
    <source>
        <dbReference type="Proteomes" id="UP001153678"/>
    </source>
</evidence>
<accession>A0A9W4X554</accession>
<evidence type="ECO:0000313" key="1">
    <source>
        <dbReference type="EMBL" id="CAI2195768.1"/>
    </source>
</evidence>